<sequence>MLENIFKIIFTPHRIKNVKYENIFVGIITFIFLSYFLLIRNFSYYISLKKIFFLFLFLFVNNAIRAFLYPIEEFRKIFPYYILTSAVFLMMGFFSFYNNFYYYPFIWYEILKGVKDINEKRFYALIVGIVIDILLYYIIWS</sequence>
<feature type="transmembrane region" description="Helical" evidence="1">
    <location>
        <begin position="122"/>
        <end position="140"/>
    </location>
</feature>
<dbReference type="KEGG" id="mpz:Marpi_0520"/>
<protein>
    <submittedName>
        <fullName evidence="2">Uncharacterized protein</fullName>
    </submittedName>
</protein>
<reference evidence="3" key="2">
    <citation type="submission" date="2012-01" db="EMBL/GenBank/DDBJ databases">
        <title>Complete sequence of chromosome of Marinitoga piezophila KA3.</title>
        <authorList>
            <person name="Lucas S."/>
            <person name="Han J."/>
            <person name="Lapidus A."/>
            <person name="Cheng J.-F."/>
            <person name="Goodwin L."/>
            <person name="Pitluck S."/>
            <person name="Peters L."/>
            <person name="Mikhailova N."/>
            <person name="Teshima H."/>
            <person name="Detter J.C."/>
            <person name="Han C."/>
            <person name="Tapia R."/>
            <person name="Land M."/>
            <person name="Hauser L."/>
            <person name="Kyrpides N."/>
            <person name="Ivanova N."/>
            <person name="Pagani I."/>
            <person name="Jebbar M."/>
            <person name="Vannier P."/>
            <person name="Oger P."/>
            <person name="Cario A."/>
            <person name="Bartlett D."/>
            <person name="Noll K.M."/>
            <person name="Woyke T."/>
        </authorList>
    </citation>
    <scope>NUCLEOTIDE SEQUENCE [LARGE SCALE GENOMIC DNA]</scope>
    <source>
        <strain evidence="3">DSM 14283 / JCM 11233 / KA3</strain>
    </source>
</reference>
<proteinExistence type="predicted"/>
<evidence type="ECO:0000256" key="1">
    <source>
        <dbReference type="SAM" id="Phobius"/>
    </source>
</evidence>
<dbReference type="AlphaFoldDB" id="H2J5A4"/>
<feature type="transmembrane region" description="Helical" evidence="1">
    <location>
        <begin position="20"/>
        <end position="39"/>
    </location>
</feature>
<keyword evidence="1" id="KW-0472">Membrane</keyword>
<keyword evidence="3" id="KW-1185">Reference proteome</keyword>
<reference evidence="2 3" key="1">
    <citation type="journal article" date="2012" name="J. Bacteriol.">
        <title>Complete Genome Sequence of the Thermophilic, Piezophilic, Heterotrophic Bacterium Marinitoga piezophila KA3.</title>
        <authorList>
            <person name="Lucas S."/>
            <person name="Han J."/>
            <person name="Lapidus A."/>
            <person name="Cheng J.F."/>
            <person name="Goodwin L.A."/>
            <person name="Pitluck S."/>
            <person name="Peters L."/>
            <person name="Mikhailova N."/>
            <person name="Teshima H."/>
            <person name="Detter J.C."/>
            <person name="Han C."/>
            <person name="Tapia R."/>
            <person name="Land M."/>
            <person name="Hauser L."/>
            <person name="Kyrpides N.C."/>
            <person name="Ivanova N."/>
            <person name="Pagani I."/>
            <person name="Vannier P."/>
            <person name="Oger P."/>
            <person name="Bartlett D.H."/>
            <person name="Noll K.M."/>
            <person name="Woyke T."/>
            <person name="Jebbar M."/>
        </authorList>
    </citation>
    <scope>NUCLEOTIDE SEQUENCE [LARGE SCALE GENOMIC DNA]</scope>
    <source>
        <strain evidence="3">DSM 14283 / JCM 11233 / KA3</strain>
    </source>
</reference>
<dbReference type="HOGENOM" id="CLU_1823047_0_0_0"/>
<feature type="transmembrane region" description="Helical" evidence="1">
    <location>
        <begin position="77"/>
        <end position="101"/>
    </location>
</feature>
<dbReference type="STRING" id="443254.Marpi_0520"/>
<dbReference type="Proteomes" id="UP000007161">
    <property type="component" value="Chromosome"/>
</dbReference>
<keyword evidence="1" id="KW-1133">Transmembrane helix</keyword>
<dbReference type="OrthoDB" id="49522at2"/>
<dbReference type="RefSeq" id="WP_014296034.1">
    <property type="nucleotide sequence ID" value="NC_016751.1"/>
</dbReference>
<evidence type="ECO:0000313" key="3">
    <source>
        <dbReference type="Proteomes" id="UP000007161"/>
    </source>
</evidence>
<name>H2J5A4_MARPK</name>
<keyword evidence="1" id="KW-0812">Transmembrane</keyword>
<dbReference type="EMBL" id="CP003257">
    <property type="protein sequence ID" value="AEX84962.1"/>
    <property type="molecule type" value="Genomic_DNA"/>
</dbReference>
<feature type="transmembrane region" description="Helical" evidence="1">
    <location>
        <begin position="51"/>
        <end position="71"/>
    </location>
</feature>
<gene>
    <name evidence="2" type="ordered locus">Marpi_0520</name>
</gene>
<organism evidence="2 3">
    <name type="scientific">Marinitoga piezophila (strain DSM 14283 / JCM 11233 / KA3)</name>
    <dbReference type="NCBI Taxonomy" id="443254"/>
    <lineage>
        <taxon>Bacteria</taxon>
        <taxon>Thermotogati</taxon>
        <taxon>Thermotogota</taxon>
        <taxon>Thermotogae</taxon>
        <taxon>Petrotogales</taxon>
        <taxon>Petrotogaceae</taxon>
        <taxon>Marinitoga</taxon>
    </lineage>
</organism>
<evidence type="ECO:0000313" key="2">
    <source>
        <dbReference type="EMBL" id="AEX84962.1"/>
    </source>
</evidence>
<accession>H2J5A4</accession>